<keyword evidence="3" id="KW-1185">Reference proteome</keyword>
<feature type="region of interest" description="Disordered" evidence="1">
    <location>
        <begin position="1"/>
        <end position="22"/>
    </location>
</feature>
<proteinExistence type="predicted"/>
<dbReference type="AlphaFoldDB" id="A0A1V6N275"/>
<accession>A0A1V6N275</accession>
<organism evidence="2 3">
    <name type="scientific">Methanobrevibacter arboriphilus JCM 13429 = DSM 1125</name>
    <dbReference type="NCBI Taxonomy" id="1300164"/>
    <lineage>
        <taxon>Archaea</taxon>
        <taxon>Methanobacteriati</taxon>
        <taxon>Methanobacteriota</taxon>
        <taxon>Methanomada group</taxon>
        <taxon>Methanobacteria</taxon>
        <taxon>Methanobacteriales</taxon>
        <taxon>Methanobacteriaceae</taxon>
        <taxon>Methanobrevibacter</taxon>
    </lineage>
</organism>
<comment type="caution">
    <text evidence="2">The sequence shown here is derived from an EMBL/GenBank/DDBJ whole genome shotgun (WGS) entry which is preliminary data.</text>
</comment>
<evidence type="ECO:0000313" key="2">
    <source>
        <dbReference type="EMBL" id="OQD58692.1"/>
    </source>
</evidence>
<dbReference type="EMBL" id="JXMW01000010">
    <property type="protein sequence ID" value="OQD58692.1"/>
    <property type="molecule type" value="Genomic_DNA"/>
</dbReference>
<name>A0A1V6N275_METAZ</name>
<sequence length="109" mass="12326">MIDGDFNDDFNEEAEGDNGTKTLLDGIRTSVNGMFNYTEPPIFATFDKMINNREAKVFPDGWKDEEGNHDYWEDVLVLKHTKNDLTKGCRVLLAFVDGNIDNPIIIGVL</sequence>
<gene>
    <name evidence="2" type="ORF">MBBAR_10c00330</name>
</gene>
<evidence type="ECO:0000256" key="1">
    <source>
        <dbReference type="SAM" id="MobiDB-lite"/>
    </source>
</evidence>
<reference evidence="2 3" key="1">
    <citation type="submission" date="2014-12" db="EMBL/GenBank/DDBJ databases">
        <title>Genome sequence of Methanobrevibacter arboriphilicus DH1, DSM1125.</title>
        <authorList>
            <person name="Poehlein A."/>
            <person name="Thauer R.K."/>
            <person name="Seedorf H."/>
            <person name="Daniel R."/>
        </authorList>
    </citation>
    <scope>NUCLEOTIDE SEQUENCE [LARGE SCALE GENOMIC DNA]</scope>
    <source>
        <strain evidence="2 3">DH1</strain>
    </source>
</reference>
<feature type="compositionally biased region" description="Acidic residues" evidence="1">
    <location>
        <begin position="1"/>
        <end position="16"/>
    </location>
</feature>
<dbReference type="RefSeq" id="WP_080460393.1">
    <property type="nucleotide sequence ID" value="NZ_BBET01000002.1"/>
</dbReference>
<protein>
    <submittedName>
        <fullName evidence="2">Uncharacterized protein</fullName>
    </submittedName>
</protein>
<dbReference type="Proteomes" id="UP000191661">
    <property type="component" value="Unassembled WGS sequence"/>
</dbReference>
<evidence type="ECO:0000313" key="3">
    <source>
        <dbReference type="Proteomes" id="UP000191661"/>
    </source>
</evidence>